<evidence type="ECO:0000256" key="1">
    <source>
        <dbReference type="SAM" id="Coils"/>
    </source>
</evidence>
<feature type="coiled-coil region" evidence="1">
    <location>
        <begin position="168"/>
        <end position="223"/>
    </location>
</feature>
<evidence type="ECO:0000259" key="2">
    <source>
        <dbReference type="Pfam" id="PF25967"/>
    </source>
</evidence>
<dbReference type="EMBL" id="JBHMEC010000009">
    <property type="protein sequence ID" value="MFB9149356.1"/>
    <property type="molecule type" value="Genomic_DNA"/>
</dbReference>
<dbReference type="PANTHER" id="PTHR30469:SF12">
    <property type="entry name" value="MULTIDRUG RESISTANCE PROTEIN MDTA"/>
    <property type="match status" value="1"/>
</dbReference>
<dbReference type="Gene3D" id="1.10.287.470">
    <property type="entry name" value="Helix hairpin bin"/>
    <property type="match status" value="1"/>
</dbReference>
<dbReference type="Gene3D" id="2.40.50.100">
    <property type="match status" value="1"/>
</dbReference>
<dbReference type="Gene3D" id="2.40.30.170">
    <property type="match status" value="1"/>
</dbReference>
<evidence type="ECO:0000313" key="3">
    <source>
        <dbReference type="EMBL" id="MFB9149356.1"/>
    </source>
</evidence>
<dbReference type="PANTHER" id="PTHR30469">
    <property type="entry name" value="MULTIDRUG RESISTANCE PROTEIN MDTA"/>
    <property type="match status" value="1"/>
</dbReference>
<comment type="caution">
    <text evidence="3">The sequence shown here is derived from an EMBL/GenBank/DDBJ whole genome shotgun (WGS) entry which is preliminary data.</text>
</comment>
<organism evidence="3 4">
    <name type="scientific">Roseovarius ramblicola</name>
    <dbReference type="NCBI Taxonomy" id="2022336"/>
    <lineage>
        <taxon>Bacteria</taxon>
        <taxon>Pseudomonadati</taxon>
        <taxon>Pseudomonadota</taxon>
        <taxon>Alphaproteobacteria</taxon>
        <taxon>Rhodobacterales</taxon>
        <taxon>Roseobacteraceae</taxon>
        <taxon>Roseovarius</taxon>
    </lineage>
</organism>
<dbReference type="SUPFAM" id="SSF111369">
    <property type="entry name" value="HlyD-like secretion proteins"/>
    <property type="match status" value="1"/>
</dbReference>
<reference evidence="3 4" key="1">
    <citation type="submission" date="2024-09" db="EMBL/GenBank/DDBJ databases">
        <authorList>
            <person name="Sun Q."/>
            <person name="Mori K."/>
        </authorList>
    </citation>
    <scope>NUCLEOTIDE SEQUENCE [LARGE SCALE GENOMIC DNA]</scope>
    <source>
        <strain evidence="3 4">CECT 9424</strain>
    </source>
</reference>
<gene>
    <name evidence="3" type="ORF">ACFFU4_06270</name>
</gene>
<name>A0ABV5HZC5_9RHOB</name>
<protein>
    <submittedName>
        <fullName evidence="3">Efflux RND transporter periplasmic adaptor subunit</fullName>
    </submittedName>
</protein>
<evidence type="ECO:0000313" key="4">
    <source>
        <dbReference type="Proteomes" id="UP001589670"/>
    </source>
</evidence>
<dbReference type="Proteomes" id="UP001589670">
    <property type="component" value="Unassembled WGS sequence"/>
</dbReference>
<dbReference type="Pfam" id="PF25967">
    <property type="entry name" value="RND-MFP_C"/>
    <property type="match status" value="1"/>
</dbReference>
<sequence length="435" mass="47555">MRVWRMLRLFPPVVIGLGVTIWLVSTAAPPAQTERPEREVVARTIRVEARPVAPVVRGYGTVHAAQSWQAVAEVAGAITYRRPELETGNMIPEGTRVLEIDPSRYETALQEVRADLNAFEAEGRQIEQEAGNTRLILGIERDRLALAETELARVRRLAEQGTVPQARLDEQTRATLALRRTVQELENTLALTPVREARLDAQIARAEAARARAERDLRMTRIETPFDLRVGEVHAERHQFVTVGQSLVSADGVAQAEIVAQMPLESFPRLMGFAATDGVRFGAGERDAILGRITAQVRLVSDPEQVWRGQLIRVENGLDPQARSVPAVIAVNAPYEGAHPPARLPLVPNMYVEVTLTGPAGAPVIVLPAQAVHGGDTVYLRDAEGRLEMREVTVAWTQAGESVIAEGLDAGDEVILDDIVPALPGLRVRALEPAE</sequence>
<feature type="domain" description="Multidrug resistance protein MdtA-like C-terminal permuted SH3" evidence="2">
    <location>
        <begin position="364"/>
        <end position="419"/>
    </location>
</feature>
<proteinExistence type="predicted"/>
<dbReference type="RefSeq" id="WP_377068179.1">
    <property type="nucleotide sequence ID" value="NZ_JBHMEC010000009.1"/>
</dbReference>
<dbReference type="InterPro" id="IPR058627">
    <property type="entry name" value="MdtA-like_C"/>
</dbReference>
<keyword evidence="1" id="KW-0175">Coiled coil</keyword>
<keyword evidence="4" id="KW-1185">Reference proteome</keyword>
<dbReference type="Gene3D" id="2.40.420.20">
    <property type="match status" value="1"/>
</dbReference>
<accession>A0ABV5HZC5</accession>